<protein>
    <submittedName>
        <fullName evidence="1">Aminoglycoside/hydroxyurea antibiotic resistance kinase</fullName>
    </submittedName>
</protein>
<keyword evidence="2" id="KW-1185">Reference proteome</keyword>
<evidence type="ECO:0000313" key="2">
    <source>
        <dbReference type="Proteomes" id="UP000290365"/>
    </source>
</evidence>
<organism evidence="1 2">
    <name type="scientific">Ktedonosporobacter rubrisoli</name>
    <dbReference type="NCBI Taxonomy" id="2509675"/>
    <lineage>
        <taxon>Bacteria</taxon>
        <taxon>Bacillati</taxon>
        <taxon>Chloroflexota</taxon>
        <taxon>Ktedonobacteria</taxon>
        <taxon>Ktedonobacterales</taxon>
        <taxon>Ktedonosporobacteraceae</taxon>
        <taxon>Ktedonosporobacter</taxon>
    </lineage>
</organism>
<dbReference type="GO" id="GO:0019748">
    <property type="term" value="P:secondary metabolic process"/>
    <property type="evidence" value="ECO:0007669"/>
    <property type="project" value="InterPro"/>
</dbReference>
<sequence>MHVRKESCLMFHLPEDFLHFMREVYGTEAANAWFQRLPSLLEEYAQRWQLTLLPPFENLSFHYVAPAIRADGTPVILKTSEFSDEFEHGLAALRIFNGRGIARLLEYDEEKKAMVLERLQPGTMLESLVPEQDVQATSILAGIMRQLWRPVPEEHTFPTVEQLGQDLTQLRAYYAGGYGPFPPRLVEEAIDLFATLSASAPQTMLLHGDLHHYNILQAQDTWLAIDPKGVVGDPGYEVGASFFNPLPRILEAPNLEQMLARRVAQLSEELGMERTRIRGWGLAQCVRNAWSMVAHNQLSVNPQGVLRCAEILSRLTF</sequence>
<dbReference type="SUPFAM" id="SSF56112">
    <property type="entry name" value="Protein kinase-like (PK-like)"/>
    <property type="match status" value="1"/>
</dbReference>
<dbReference type="AlphaFoldDB" id="A0A4P6JYZ7"/>
<evidence type="ECO:0000313" key="1">
    <source>
        <dbReference type="EMBL" id="QBD80987.1"/>
    </source>
</evidence>
<keyword evidence="1" id="KW-0808">Transferase</keyword>
<keyword evidence="1" id="KW-0418">Kinase</keyword>
<dbReference type="Pfam" id="PF04655">
    <property type="entry name" value="APH_6_hur"/>
    <property type="match status" value="1"/>
</dbReference>
<gene>
    <name evidence="1" type="ORF">EPA93_35475</name>
</gene>
<dbReference type="InterPro" id="IPR011009">
    <property type="entry name" value="Kinase-like_dom_sf"/>
</dbReference>
<dbReference type="InterPro" id="IPR006748">
    <property type="entry name" value="NH2Glyco/OHUrea_AB-resist_kin"/>
</dbReference>
<dbReference type="OrthoDB" id="179394at2"/>
<dbReference type="KEGG" id="kbs:EPA93_35475"/>
<dbReference type="EMBL" id="CP035758">
    <property type="protein sequence ID" value="QBD80987.1"/>
    <property type="molecule type" value="Genomic_DNA"/>
</dbReference>
<dbReference type="Gene3D" id="3.90.1200.10">
    <property type="match status" value="1"/>
</dbReference>
<dbReference type="GO" id="GO:0016301">
    <property type="term" value="F:kinase activity"/>
    <property type="evidence" value="ECO:0007669"/>
    <property type="project" value="UniProtKB-KW"/>
</dbReference>
<proteinExistence type="predicted"/>
<accession>A0A4P6JYZ7</accession>
<dbReference type="Proteomes" id="UP000290365">
    <property type="component" value="Chromosome"/>
</dbReference>
<dbReference type="GO" id="GO:0016773">
    <property type="term" value="F:phosphotransferase activity, alcohol group as acceptor"/>
    <property type="evidence" value="ECO:0007669"/>
    <property type="project" value="InterPro"/>
</dbReference>
<reference evidence="1 2" key="1">
    <citation type="submission" date="2019-01" db="EMBL/GenBank/DDBJ databases">
        <title>Ktedonosporobacter rubrisoli SCAWS-G2.</title>
        <authorList>
            <person name="Huang Y."/>
            <person name="Yan B."/>
        </authorList>
    </citation>
    <scope>NUCLEOTIDE SEQUENCE [LARGE SCALE GENOMIC DNA]</scope>
    <source>
        <strain evidence="1 2">SCAWS-G2</strain>
    </source>
</reference>
<name>A0A4P6JYZ7_KTERU</name>